<feature type="compositionally biased region" description="Low complexity" evidence="1">
    <location>
        <begin position="76"/>
        <end position="88"/>
    </location>
</feature>
<dbReference type="GO" id="GO:0016324">
    <property type="term" value="C:apical plasma membrane"/>
    <property type="evidence" value="ECO:0007669"/>
    <property type="project" value="TreeGrafter"/>
</dbReference>
<protein>
    <recommendedName>
        <fullName evidence="2">PDZ domain-containing protein</fullName>
    </recommendedName>
</protein>
<dbReference type="InterPro" id="IPR052213">
    <property type="entry name" value="PAR3"/>
</dbReference>
<comment type="caution">
    <text evidence="3">The sequence shown here is derived from an EMBL/GenBank/DDBJ whole genome shotgun (WGS) entry which is preliminary data.</text>
</comment>
<dbReference type="EMBL" id="JAIWYP010000013">
    <property type="protein sequence ID" value="KAH3721438.1"/>
    <property type="molecule type" value="Genomic_DNA"/>
</dbReference>
<reference evidence="3" key="1">
    <citation type="journal article" date="2019" name="bioRxiv">
        <title>The Genome of the Zebra Mussel, Dreissena polymorpha: A Resource for Invasive Species Research.</title>
        <authorList>
            <person name="McCartney M.A."/>
            <person name="Auch B."/>
            <person name="Kono T."/>
            <person name="Mallez S."/>
            <person name="Zhang Y."/>
            <person name="Obille A."/>
            <person name="Becker A."/>
            <person name="Abrahante J.E."/>
            <person name="Garbe J."/>
            <person name="Badalamenti J.P."/>
            <person name="Herman A."/>
            <person name="Mangelson H."/>
            <person name="Liachko I."/>
            <person name="Sullivan S."/>
            <person name="Sone E.D."/>
            <person name="Koren S."/>
            <person name="Silverstein K.A.T."/>
            <person name="Beckman K.B."/>
            <person name="Gohl D.M."/>
        </authorList>
    </citation>
    <scope>NUCLEOTIDE SEQUENCE</scope>
    <source>
        <strain evidence="3">Duluth1</strain>
        <tissue evidence="3">Whole animal</tissue>
    </source>
</reference>
<dbReference type="GO" id="GO:0051660">
    <property type="term" value="P:establishment of centrosome localization"/>
    <property type="evidence" value="ECO:0007669"/>
    <property type="project" value="TreeGrafter"/>
</dbReference>
<feature type="region of interest" description="Disordered" evidence="1">
    <location>
        <begin position="1"/>
        <end position="177"/>
    </location>
</feature>
<dbReference type="GO" id="GO:0043296">
    <property type="term" value="C:apical junction complex"/>
    <property type="evidence" value="ECO:0007669"/>
    <property type="project" value="TreeGrafter"/>
</dbReference>
<evidence type="ECO:0000259" key="2">
    <source>
        <dbReference type="PROSITE" id="PS50106"/>
    </source>
</evidence>
<evidence type="ECO:0000313" key="4">
    <source>
        <dbReference type="Proteomes" id="UP000828390"/>
    </source>
</evidence>
<gene>
    <name evidence="3" type="ORF">DPMN_064362</name>
</gene>
<feature type="domain" description="PDZ" evidence="2">
    <location>
        <begin position="191"/>
        <end position="244"/>
    </location>
</feature>
<dbReference type="GO" id="GO:0035091">
    <property type="term" value="F:phosphatidylinositol binding"/>
    <property type="evidence" value="ECO:0007669"/>
    <property type="project" value="TreeGrafter"/>
</dbReference>
<dbReference type="GO" id="GO:0005938">
    <property type="term" value="C:cell cortex"/>
    <property type="evidence" value="ECO:0007669"/>
    <property type="project" value="TreeGrafter"/>
</dbReference>
<dbReference type="InterPro" id="IPR001478">
    <property type="entry name" value="PDZ"/>
</dbReference>
<dbReference type="PANTHER" id="PTHR16484">
    <property type="entry name" value="PARTITIONING DEFECTIVE 3 RELATED"/>
    <property type="match status" value="1"/>
</dbReference>
<dbReference type="GO" id="GO:0007155">
    <property type="term" value="P:cell adhesion"/>
    <property type="evidence" value="ECO:0007669"/>
    <property type="project" value="TreeGrafter"/>
</dbReference>
<dbReference type="InterPro" id="IPR036034">
    <property type="entry name" value="PDZ_sf"/>
</dbReference>
<dbReference type="Gene3D" id="2.30.42.10">
    <property type="match status" value="1"/>
</dbReference>
<organism evidence="3 4">
    <name type="scientific">Dreissena polymorpha</name>
    <name type="common">Zebra mussel</name>
    <name type="synonym">Mytilus polymorpha</name>
    <dbReference type="NCBI Taxonomy" id="45954"/>
    <lineage>
        <taxon>Eukaryota</taxon>
        <taxon>Metazoa</taxon>
        <taxon>Spiralia</taxon>
        <taxon>Lophotrochozoa</taxon>
        <taxon>Mollusca</taxon>
        <taxon>Bivalvia</taxon>
        <taxon>Autobranchia</taxon>
        <taxon>Heteroconchia</taxon>
        <taxon>Euheterodonta</taxon>
        <taxon>Imparidentia</taxon>
        <taxon>Neoheterodontei</taxon>
        <taxon>Myida</taxon>
        <taxon>Dreissenoidea</taxon>
        <taxon>Dreissenidae</taxon>
        <taxon>Dreissena</taxon>
    </lineage>
</organism>
<feature type="compositionally biased region" description="Polar residues" evidence="1">
    <location>
        <begin position="55"/>
        <end position="64"/>
    </location>
</feature>
<reference evidence="3" key="2">
    <citation type="submission" date="2020-11" db="EMBL/GenBank/DDBJ databases">
        <authorList>
            <person name="McCartney M.A."/>
            <person name="Auch B."/>
            <person name="Kono T."/>
            <person name="Mallez S."/>
            <person name="Becker A."/>
            <person name="Gohl D.M."/>
            <person name="Silverstein K.A.T."/>
            <person name="Koren S."/>
            <person name="Bechman K.B."/>
            <person name="Herman A."/>
            <person name="Abrahante J.E."/>
            <person name="Garbe J."/>
        </authorList>
    </citation>
    <scope>NUCLEOTIDE SEQUENCE</scope>
    <source>
        <strain evidence="3">Duluth1</strain>
        <tissue evidence="3">Whole animal</tissue>
    </source>
</reference>
<dbReference type="GO" id="GO:0008104">
    <property type="term" value="P:intracellular protein localization"/>
    <property type="evidence" value="ECO:0007669"/>
    <property type="project" value="TreeGrafter"/>
</dbReference>
<dbReference type="Proteomes" id="UP000828390">
    <property type="component" value="Unassembled WGS sequence"/>
</dbReference>
<dbReference type="GO" id="GO:0030010">
    <property type="term" value="P:establishment of cell polarity"/>
    <property type="evidence" value="ECO:0007669"/>
    <property type="project" value="TreeGrafter"/>
</dbReference>
<proteinExistence type="predicted"/>
<evidence type="ECO:0000313" key="3">
    <source>
        <dbReference type="EMBL" id="KAH3721438.1"/>
    </source>
</evidence>
<sequence length="258" mass="27313">MKTDEVKLKVVKHSVPQMPKKLPPMVLPKPRGHSPTKPSPLTLPPQSYDLDFPDSSPTETSTPLEKNGDHNLHNQSSPVSSSSENSASTKTNFPVKALSPVGRRILPPTPPMRHPSTTLSTGESGSEGKNNKNSAETSDAAGKVQTGGQENKSDSGENSVNPTATPSGTLTKNRNKKIAPTNTKKIGKCIEIELVKAQEGLGFSVTTRDNATGGPSPIYIKNILAKGAAVSDGRLKAGDRLLEVCNILLYASFTIIAT</sequence>
<dbReference type="GO" id="GO:0045197">
    <property type="term" value="P:establishment or maintenance of epithelial cell apical/basal polarity"/>
    <property type="evidence" value="ECO:0007669"/>
    <property type="project" value="TreeGrafter"/>
</dbReference>
<keyword evidence="4" id="KW-1185">Reference proteome</keyword>
<dbReference type="AlphaFoldDB" id="A0A9D4CDG5"/>
<dbReference type="PROSITE" id="PS50106">
    <property type="entry name" value="PDZ"/>
    <property type="match status" value="1"/>
</dbReference>
<dbReference type="SUPFAM" id="SSF50156">
    <property type="entry name" value="PDZ domain-like"/>
    <property type="match status" value="1"/>
</dbReference>
<dbReference type="PANTHER" id="PTHR16484:SF17">
    <property type="entry name" value="BAZOOKA, ISOFORM B"/>
    <property type="match status" value="1"/>
</dbReference>
<accession>A0A9D4CDG5</accession>
<dbReference type="GO" id="GO:0000226">
    <property type="term" value="P:microtubule cytoskeleton organization"/>
    <property type="evidence" value="ECO:0007669"/>
    <property type="project" value="TreeGrafter"/>
</dbReference>
<dbReference type="Pfam" id="PF00595">
    <property type="entry name" value="PDZ"/>
    <property type="match status" value="1"/>
</dbReference>
<evidence type="ECO:0000256" key="1">
    <source>
        <dbReference type="SAM" id="MobiDB-lite"/>
    </source>
</evidence>
<dbReference type="GO" id="GO:0005912">
    <property type="term" value="C:adherens junction"/>
    <property type="evidence" value="ECO:0007669"/>
    <property type="project" value="TreeGrafter"/>
</dbReference>
<feature type="compositionally biased region" description="Polar residues" evidence="1">
    <location>
        <begin position="146"/>
        <end position="172"/>
    </location>
</feature>
<name>A0A9D4CDG5_DREPO</name>
<feature type="compositionally biased region" description="Low complexity" evidence="1">
    <location>
        <begin position="116"/>
        <end position="128"/>
    </location>
</feature>